<proteinExistence type="predicted"/>
<keyword evidence="3" id="KW-1185">Reference proteome</keyword>
<feature type="signal peptide" evidence="1">
    <location>
        <begin position="1"/>
        <end position="23"/>
    </location>
</feature>
<gene>
    <name evidence="2" type="ORF">FNJ47_18520</name>
</gene>
<evidence type="ECO:0000313" key="2">
    <source>
        <dbReference type="EMBL" id="NEU97774.1"/>
    </source>
</evidence>
<reference evidence="2 3" key="1">
    <citation type="journal article" date="2020" name="Arch. Microbiol.">
        <title>Bradyrhizobium uaiense sp. nov., a new highly efficient cowpea symbiont.</title>
        <authorList>
            <person name="Cabral Michel D."/>
            <person name="Azarias Guimaraes A."/>
            <person name="Martins da Costa E."/>
            <person name="Soares de Carvalho T."/>
            <person name="Balsanelli E."/>
            <person name="Willems A."/>
            <person name="Maltempi de Souza E."/>
            <person name="de Souza Moreira F.M."/>
        </authorList>
    </citation>
    <scope>NUCLEOTIDE SEQUENCE [LARGE SCALE GENOMIC DNA]</scope>
    <source>
        <strain evidence="2 3">UFLA 03-164</strain>
    </source>
</reference>
<dbReference type="Proteomes" id="UP000468531">
    <property type="component" value="Unassembled WGS sequence"/>
</dbReference>
<name>A0A6P1BHZ5_9BRAD</name>
<accession>A0A6P1BHZ5</accession>
<dbReference type="AlphaFoldDB" id="A0A6P1BHZ5"/>
<dbReference type="EMBL" id="VKHP01000068">
    <property type="protein sequence ID" value="NEU97774.1"/>
    <property type="molecule type" value="Genomic_DNA"/>
</dbReference>
<evidence type="ECO:0008006" key="4">
    <source>
        <dbReference type="Google" id="ProtNLM"/>
    </source>
</evidence>
<organism evidence="2 3">
    <name type="scientific">Bradyrhizobium uaiense</name>
    <dbReference type="NCBI Taxonomy" id="2594946"/>
    <lineage>
        <taxon>Bacteria</taxon>
        <taxon>Pseudomonadati</taxon>
        <taxon>Pseudomonadota</taxon>
        <taxon>Alphaproteobacteria</taxon>
        <taxon>Hyphomicrobiales</taxon>
        <taxon>Nitrobacteraceae</taxon>
        <taxon>Bradyrhizobium</taxon>
    </lineage>
</organism>
<keyword evidence="1" id="KW-0732">Signal</keyword>
<evidence type="ECO:0000313" key="3">
    <source>
        <dbReference type="Proteomes" id="UP000468531"/>
    </source>
</evidence>
<comment type="caution">
    <text evidence="2">The sequence shown here is derived from an EMBL/GenBank/DDBJ whole genome shotgun (WGS) entry which is preliminary data.</text>
</comment>
<feature type="chain" id="PRO_5027076827" description="DUF3300 domain-containing protein" evidence="1">
    <location>
        <begin position="24"/>
        <end position="123"/>
    </location>
</feature>
<protein>
    <recommendedName>
        <fullName evidence="4">DUF3300 domain-containing protein</fullName>
    </recommendedName>
</protein>
<sequence>MDRKIAGLLGAVAAFGAVGAAEAAPGPNPADVLQANSYADLLEPISNASAKLQALDEAAPAPVRENVQLAQYYHHHHHHHHHHHGYYRRDYYDRPVIVVPRYRRYHHHHHHHHHHHSFYRRDY</sequence>
<evidence type="ECO:0000256" key="1">
    <source>
        <dbReference type="SAM" id="SignalP"/>
    </source>
</evidence>
<dbReference type="RefSeq" id="WP_163155478.1">
    <property type="nucleotide sequence ID" value="NZ_VKHP01000068.1"/>
</dbReference>